<protein>
    <recommendedName>
        <fullName evidence="6">Snakin-1</fullName>
    </recommendedName>
</protein>
<gene>
    <name evidence="4" type="ORF">HRI_002317400</name>
</gene>
<evidence type="ECO:0000256" key="2">
    <source>
        <dbReference type="ARBA" id="ARBA00022941"/>
    </source>
</evidence>
<organism evidence="4 5">
    <name type="scientific">Hibiscus trionum</name>
    <name type="common">Flower of an hour</name>
    <dbReference type="NCBI Taxonomy" id="183268"/>
    <lineage>
        <taxon>Eukaryota</taxon>
        <taxon>Viridiplantae</taxon>
        <taxon>Streptophyta</taxon>
        <taxon>Embryophyta</taxon>
        <taxon>Tracheophyta</taxon>
        <taxon>Spermatophyta</taxon>
        <taxon>Magnoliopsida</taxon>
        <taxon>eudicotyledons</taxon>
        <taxon>Gunneridae</taxon>
        <taxon>Pentapetalae</taxon>
        <taxon>rosids</taxon>
        <taxon>malvids</taxon>
        <taxon>Malvales</taxon>
        <taxon>Malvaceae</taxon>
        <taxon>Malvoideae</taxon>
        <taxon>Hibiscus</taxon>
    </lineage>
</organism>
<dbReference type="Proteomes" id="UP001165190">
    <property type="component" value="Unassembled WGS sequence"/>
</dbReference>
<proteinExistence type="inferred from homology"/>
<dbReference type="AlphaFoldDB" id="A0A9W7M3R6"/>
<dbReference type="PANTHER" id="PTHR23201">
    <property type="entry name" value="EXTENSIN, PROLINE-RICH PROTEIN"/>
    <property type="match status" value="1"/>
</dbReference>
<feature type="signal peptide" evidence="3">
    <location>
        <begin position="1"/>
        <end position="20"/>
    </location>
</feature>
<evidence type="ECO:0000256" key="1">
    <source>
        <dbReference type="ARBA" id="ARBA00010582"/>
    </source>
</evidence>
<keyword evidence="5" id="KW-1185">Reference proteome</keyword>
<comment type="similarity">
    <text evidence="1">Belongs to the GASA family.</text>
</comment>
<reference evidence="4" key="1">
    <citation type="submission" date="2023-05" db="EMBL/GenBank/DDBJ databases">
        <title>Genome and transcriptome analyses reveal genes involved in the formation of fine ridges on petal epidermal cells in Hibiscus trionum.</title>
        <authorList>
            <person name="Koshimizu S."/>
            <person name="Masuda S."/>
            <person name="Ishii T."/>
            <person name="Shirasu K."/>
            <person name="Hoshino A."/>
            <person name="Arita M."/>
        </authorList>
    </citation>
    <scope>NUCLEOTIDE SEQUENCE</scope>
    <source>
        <strain evidence="4">Hamamatsu line</strain>
    </source>
</reference>
<dbReference type="GO" id="GO:0009740">
    <property type="term" value="P:gibberellic acid mediated signaling pathway"/>
    <property type="evidence" value="ECO:0007669"/>
    <property type="project" value="UniProtKB-KW"/>
</dbReference>
<accession>A0A9W7M3R6</accession>
<dbReference type="PANTHER" id="PTHR23201:SF141">
    <property type="entry name" value="GIBBERELLIN-REGULATED PROTEIN 10"/>
    <property type="match status" value="1"/>
</dbReference>
<evidence type="ECO:0000313" key="5">
    <source>
        <dbReference type="Proteomes" id="UP001165190"/>
    </source>
</evidence>
<keyword evidence="2" id="KW-0939">Gibberellin signaling pathway</keyword>
<evidence type="ECO:0000313" key="4">
    <source>
        <dbReference type="EMBL" id="GMI86481.1"/>
    </source>
</evidence>
<dbReference type="Pfam" id="PF02704">
    <property type="entry name" value="GASA"/>
    <property type="match status" value="1"/>
</dbReference>
<evidence type="ECO:0000256" key="3">
    <source>
        <dbReference type="SAM" id="SignalP"/>
    </source>
</evidence>
<dbReference type="EMBL" id="BSYR01000021">
    <property type="protein sequence ID" value="GMI86481.1"/>
    <property type="molecule type" value="Genomic_DNA"/>
</dbReference>
<dbReference type="InterPro" id="IPR003854">
    <property type="entry name" value="GASA"/>
</dbReference>
<name>A0A9W7M3R6_HIBTR</name>
<comment type="caution">
    <text evidence="4">The sequence shown here is derived from an EMBL/GenBank/DDBJ whole genome shotgun (WGS) entry which is preliminary data.</text>
</comment>
<evidence type="ECO:0008006" key="6">
    <source>
        <dbReference type="Google" id="ProtNLM"/>
    </source>
</evidence>
<dbReference type="OrthoDB" id="847210at2759"/>
<sequence>MKLLFATSLFVFLFLTSSFAKPRPTAPPPPPGFCDRRCGERCAKAGVKDRCLKYCGICCQECKCVPSGTFGHKSECPCYRDKLNSKGHPKCP</sequence>
<keyword evidence="3" id="KW-0732">Signal</keyword>
<feature type="chain" id="PRO_5040846754" description="Snakin-1" evidence="3">
    <location>
        <begin position="21"/>
        <end position="92"/>
    </location>
</feature>